<dbReference type="EMBL" id="JBFOLJ010000009">
    <property type="protein sequence ID" value="KAL2510391.1"/>
    <property type="molecule type" value="Genomic_DNA"/>
</dbReference>
<organism evidence="1 3">
    <name type="scientific">Forsythia ovata</name>
    <dbReference type="NCBI Taxonomy" id="205694"/>
    <lineage>
        <taxon>Eukaryota</taxon>
        <taxon>Viridiplantae</taxon>
        <taxon>Streptophyta</taxon>
        <taxon>Embryophyta</taxon>
        <taxon>Tracheophyta</taxon>
        <taxon>Spermatophyta</taxon>
        <taxon>Magnoliopsida</taxon>
        <taxon>eudicotyledons</taxon>
        <taxon>Gunneridae</taxon>
        <taxon>Pentapetalae</taxon>
        <taxon>asterids</taxon>
        <taxon>lamiids</taxon>
        <taxon>Lamiales</taxon>
        <taxon>Oleaceae</taxon>
        <taxon>Forsythieae</taxon>
        <taxon>Forsythia</taxon>
    </lineage>
</organism>
<name>A0ABD1TBY1_9LAMI</name>
<reference evidence="1" key="1">
    <citation type="submission" date="2024-07" db="EMBL/GenBank/DDBJ databases">
        <title>Two chromosome-level genome assemblies of Korean endemic species Abeliophyllum distichum and Forsythia ovata (Oleaceae).</title>
        <authorList>
            <person name="Mun J.H."/>
        </authorList>
    </citation>
    <scope>NUCLEOTIDE SEQUENCE</scope>
    <source>
        <strain evidence="1">KNKB202402200001</strain>
        <tissue evidence="1">Leaf</tissue>
    </source>
</reference>
<keyword evidence="3" id="KW-1185">Reference proteome</keyword>
<evidence type="ECO:0000313" key="2">
    <source>
        <dbReference type="EMBL" id="KAL2510391.1"/>
    </source>
</evidence>
<sequence length="139" mass="15554">MKKTHFFSQTSGKRNWVFFLINTSTLLNQNWSSFSFNTITLLNQLAGNILFSSVASISDEDMDAGIEKNEAVIDLQLAGTTTHEVNGGSANVASSINKDNWIEKNFHEFEPISQMIGVGFRDNYLVARENTNPELEFKG</sequence>
<comment type="caution">
    <text evidence="1">The sequence shown here is derived from an EMBL/GenBank/DDBJ whole genome shotgun (WGS) entry which is preliminary data.</text>
</comment>
<evidence type="ECO:0000313" key="3">
    <source>
        <dbReference type="Proteomes" id="UP001604277"/>
    </source>
</evidence>
<proteinExistence type="predicted"/>
<dbReference type="Proteomes" id="UP001604277">
    <property type="component" value="Unassembled WGS sequence"/>
</dbReference>
<dbReference type="EMBL" id="JBFOLJ010000009">
    <property type="protein sequence ID" value="KAL2510220.1"/>
    <property type="molecule type" value="Genomic_DNA"/>
</dbReference>
<reference evidence="3" key="2">
    <citation type="submission" date="2024-07" db="EMBL/GenBank/DDBJ databases">
        <title>Two chromosome-level genome assemblies of Korean endemic species Abeliophyllum distichum and Forsythia ovata (Oleaceae).</title>
        <authorList>
            <person name="Jang H."/>
        </authorList>
    </citation>
    <scope>NUCLEOTIDE SEQUENCE [LARGE SCALE GENOMIC DNA]</scope>
</reference>
<evidence type="ECO:0000313" key="1">
    <source>
        <dbReference type="EMBL" id="KAL2510220.1"/>
    </source>
</evidence>
<accession>A0ABD1TBY1</accession>
<gene>
    <name evidence="1" type="ORF">Fot_33867</name>
    <name evidence="2" type="ORF">Fot_34038</name>
</gene>
<dbReference type="AlphaFoldDB" id="A0ABD1TBY1"/>
<protein>
    <submittedName>
        <fullName evidence="1">Uncharacterized protein</fullName>
    </submittedName>
</protein>